<name>A0A4R4B238_BACTU</name>
<accession>A0A4R4B238</accession>
<feature type="domain" description="Cupin type-2" evidence="1">
    <location>
        <begin position="42"/>
        <end position="107"/>
    </location>
</feature>
<protein>
    <submittedName>
        <fullName evidence="2">Bacilysin biosynthesis protein BacB</fullName>
    </submittedName>
</protein>
<dbReference type="Gene3D" id="2.60.120.10">
    <property type="entry name" value="Jelly Rolls"/>
    <property type="match status" value="2"/>
</dbReference>
<dbReference type="AlphaFoldDB" id="A0A4R4B238"/>
<comment type="caution">
    <text evidence="2">The sequence shown here is derived from an EMBL/GenBank/DDBJ whole genome shotgun (WGS) entry which is preliminary data.</text>
</comment>
<dbReference type="PANTHER" id="PTHR40112:SF1">
    <property type="entry name" value="H2HPP ISOMERASE"/>
    <property type="match status" value="1"/>
</dbReference>
<dbReference type="InterPro" id="IPR052535">
    <property type="entry name" value="Bacilysin_H2HPP_isomerase"/>
</dbReference>
<dbReference type="SUPFAM" id="SSF51182">
    <property type="entry name" value="RmlC-like cupins"/>
    <property type="match status" value="1"/>
</dbReference>
<dbReference type="Proteomes" id="UP000295285">
    <property type="component" value="Unassembled WGS sequence"/>
</dbReference>
<dbReference type="InterPro" id="IPR014710">
    <property type="entry name" value="RmlC-like_jellyroll"/>
</dbReference>
<dbReference type="CDD" id="cd10547">
    <property type="entry name" value="cupin_BacB_C"/>
    <property type="match status" value="1"/>
</dbReference>
<gene>
    <name evidence="2" type="ORF">EC910_12342</name>
</gene>
<evidence type="ECO:0000313" key="2">
    <source>
        <dbReference type="EMBL" id="TCW47727.1"/>
    </source>
</evidence>
<sequence>MITTNKKIYNDFFPEPILKEWDNGVKQYCTKRGNTEVLISYVPPGLDVDLHKHPEVQLGMVISGELIMRVGDVERKMTPLDTAYIAPPNTLHGAKNCTDKETIAIDIKRYDENEIYTFPPEYFLDVYKKRDLLPGMEVTFFVENWIEIMIAEIPKNGGKMPDHKHKNEQIGICINGDYDMTIEDTTHHMSFGSSYFCDPRESHSAINNSNVDSRSINIFLPPRYNRLKK</sequence>
<dbReference type="EMBL" id="SMDG01000023">
    <property type="protein sequence ID" value="TCW47727.1"/>
    <property type="molecule type" value="Genomic_DNA"/>
</dbReference>
<reference evidence="2 3" key="1">
    <citation type="submission" date="2019-03" db="EMBL/GenBank/DDBJ databases">
        <title>Above-ground endophytic microbial communities from plants in different locations in the United States.</title>
        <authorList>
            <person name="Frank C."/>
        </authorList>
    </citation>
    <scope>NUCLEOTIDE SEQUENCE [LARGE SCALE GENOMIC DNA]</scope>
    <source>
        <strain evidence="2 3">LP_2_YM</strain>
    </source>
</reference>
<dbReference type="InterPro" id="IPR013096">
    <property type="entry name" value="Cupin_2"/>
</dbReference>
<dbReference type="Pfam" id="PF07883">
    <property type="entry name" value="Cupin_2"/>
    <property type="match status" value="2"/>
</dbReference>
<organism evidence="2 3">
    <name type="scientific">Bacillus thuringiensis</name>
    <dbReference type="NCBI Taxonomy" id="1428"/>
    <lineage>
        <taxon>Bacteria</taxon>
        <taxon>Bacillati</taxon>
        <taxon>Bacillota</taxon>
        <taxon>Bacilli</taxon>
        <taxon>Bacillales</taxon>
        <taxon>Bacillaceae</taxon>
        <taxon>Bacillus</taxon>
        <taxon>Bacillus cereus group</taxon>
    </lineage>
</organism>
<evidence type="ECO:0000259" key="1">
    <source>
        <dbReference type="Pfam" id="PF07883"/>
    </source>
</evidence>
<dbReference type="RefSeq" id="WP_131934882.1">
    <property type="nucleotide sequence ID" value="NZ_SMDF01000024.1"/>
</dbReference>
<dbReference type="PANTHER" id="PTHR40112">
    <property type="entry name" value="H2HPP ISOMERASE"/>
    <property type="match status" value="1"/>
</dbReference>
<feature type="domain" description="Cupin type-2" evidence="1">
    <location>
        <begin position="150"/>
        <end position="217"/>
    </location>
</feature>
<dbReference type="CDD" id="cd20307">
    <property type="entry name" value="cupin_BacB_N"/>
    <property type="match status" value="1"/>
</dbReference>
<evidence type="ECO:0000313" key="3">
    <source>
        <dbReference type="Proteomes" id="UP000295285"/>
    </source>
</evidence>
<proteinExistence type="predicted"/>
<dbReference type="InterPro" id="IPR011051">
    <property type="entry name" value="RmlC_Cupin_sf"/>
</dbReference>